<evidence type="ECO:0000259" key="6">
    <source>
        <dbReference type="PROSITE" id="PS50888"/>
    </source>
</evidence>
<dbReference type="HOGENOM" id="CLU_086832_0_0_1"/>
<keyword evidence="4" id="KW-0539">Nucleus</keyword>
<dbReference type="InterPro" id="IPR036638">
    <property type="entry name" value="HLH_DNA-bd_sf"/>
</dbReference>
<evidence type="ECO:0000256" key="2">
    <source>
        <dbReference type="ARBA" id="ARBA00023015"/>
    </source>
</evidence>
<evidence type="ECO:0000256" key="3">
    <source>
        <dbReference type="ARBA" id="ARBA00023163"/>
    </source>
</evidence>
<keyword evidence="9" id="KW-1185">Reference proteome</keyword>
<dbReference type="eggNOG" id="ENOG502QS6Z">
    <property type="taxonomic scope" value="Eukaryota"/>
</dbReference>
<proteinExistence type="inferred from homology"/>
<evidence type="ECO:0000256" key="1">
    <source>
        <dbReference type="ARBA" id="ARBA00005510"/>
    </source>
</evidence>
<dbReference type="EnsemblPlants" id="KQL02796">
    <property type="protein sequence ID" value="KQL02796"/>
    <property type="gene ID" value="SETIT_015024mg"/>
</dbReference>
<evidence type="ECO:0000313" key="9">
    <source>
        <dbReference type="Proteomes" id="UP000004995"/>
    </source>
</evidence>
<keyword evidence="2 4" id="KW-0805">Transcription regulation</keyword>
<keyword evidence="3 4" id="KW-0804">Transcription</keyword>
<dbReference type="GeneID" id="101763309"/>
<comment type="similarity">
    <text evidence="1">Belongs to the bHLH protein family.</text>
</comment>
<reference evidence="7" key="2">
    <citation type="submission" date="2015-07" db="EMBL/GenBank/DDBJ databases">
        <authorList>
            <person name="Noorani M."/>
        </authorList>
    </citation>
    <scope>NUCLEOTIDE SEQUENCE</scope>
    <source>
        <strain evidence="7">Yugu1</strain>
    </source>
</reference>
<dbReference type="PANTHER" id="PTHR11514:SF151">
    <property type="entry name" value="TRANSCRIPTION FACTOR"/>
    <property type="match status" value="1"/>
</dbReference>
<organism evidence="7">
    <name type="scientific">Setaria italica</name>
    <name type="common">Foxtail millet</name>
    <name type="synonym">Panicum italicum</name>
    <dbReference type="NCBI Taxonomy" id="4555"/>
    <lineage>
        <taxon>Eukaryota</taxon>
        <taxon>Viridiplantae</taxon>
        <taxon>Streptophyta</taxon>
        <taxon>Embryophyta</taxon>
        <taxon>Tracheophyta</taxon>
        <taxon>Spermatophyta</taxon>
        <taxon>Magnoliopsida</taxon>
        <taxon>Liliopsida</taxon>
        <taxon>Poales</taxon>
        <taxon>Poaceae</taxon>
        <taxon>PACMAD clade</taxon>
        <taxon>Panicoideae</taxon>
        <taxon>Panicodae</taxon>
        <taxon>Paniceae</taxon>
        <taxon>Cenchrinae</taxon>
        <taxon>Setaria</taxon>
    </lineage>
</organism>
<dbReference type="Gene3D" id="4.10.280.10">
    <property type="entry name" value="Helix-loop-helix DNA-binding domain"/>
    <property type="match status" value="1"/>
</dbReference>
<evidence type="ECO:0000256" key="4">
    <source>
        <dbReference type="RuleBase" id="RU369104"/>
    </source>
</evidence>
<dbReference type="RefSeq" id="XP_004974087.1">
    <property type="nucleotide sequence ID" value="XM_004974030.2"/>
</dbReference>
<dbReference type="GO" id="GO:0000976">
    <property type="term" value="F:transcription cis-regulatory region binding"/>
    <property type="evidence" value="ECO:0000318"/>
    <property type="project" value="GO_Central"/>
</dbReference>
<dbReference type="SMART" id="SM00353">
    <property type="entry name" value="HLH"/>
    <property type="match status" value="1"/>
</dbReference>
<gene>
    <name evidence="8" type="primary">LOC101763309</name>
    <name evidence="7" type="ORF">SETIT_6G234200v2</name>
</gene>
<dbReference type="SUPFAM" id="SSF47459">
    <property type="entry name" value="HLH, helix-loop-helix DNA-binding domain"/>
    <property type="match status" value="1"/>
</dbReference>
<dbReference type="STRING" id="4555.K3YLA1"/>
<dbReference type="GO" id="GO:0006355">
    <property type="term" value="P:regulation of DNA-templated transcription"/>
    <property type="evidence" value="ECO:0000318"/>
    <property type="project" value="GO_Central"/>
</dbReference>
<evidence type="ECO:0000313" key="8">
    <source>
        <dbReference type="EnsemblPlants" id="KQL02796"/>
    </source>
</evidence>
<accession>K3YLA1</accession>
<dbReference type="EMBL" id="CM003533">
    <property type="protein sequence ID" value="RCV32143.1"/>
    <property type="molecule type" value="Genomic_DNA"/>
</dbReference>
<reference evidence="7 9" key="1">
    <citation type="journal article" date="2012" name="Nat. Biotechnol.">
        <title>Reference genome sequence of the model plant Setaria.</title>
        <authorList>
            <person name="Bennetzen J.L."/>
            <person name="Schmutz J."/>
            <person name="Wang H."/>
            <person name="Percifield R."/>
            <person name="Hawkins J."/>
            <person name="Pontaroli A.C."/>
            <person name="Estep M."/>
            <person name="Feng L."/>
            <person name="Vaughn J.N."/>
            <person name="Grimwood J."/>
            <person name="Jenkins J."/>
            <person name="Barry K."/>
            <person name="Lindquist E."/>
            <person name="Hellsten U."/>
            <person name="Deshpande S."/>
            <person name="Wang X."/>
            <person name="Wu X."/>
            <person name="Mitros T."/>
            <person name="Triplett J."/>
            <person name="Yang X."/>
            <person name="Ye C.Y."/>
            <person name="Mauro-Herrera M."/>
            <person name="Wang L."/>
            <person name="Li P."/>
            <person name="Sharma M."/>
            <person name="Sharma R."/>
            <person name="Ronald P.C."/>
            <person name="Panaud O."/>
            <person name="Kellogg E.A."/>
            <person name="Brutnell T.P."/>
            <person name="Doust A.N."/>
            <person name="Tuskan G.A."/>
            <person name="Rokhsar D."/>
            <person name="Devos K.M."/>
        </authorList>
    </citation>
    <scope>NUCLEOTIDE SEQUENCE [LARGE SCALE GENOMIC DNA]</scope>
    <source>
        <strain evidence="9">cv. Yugu1</strain>
        <strain evidence="7">Yugu1</strain>
    </source>
</reference>
<protein>
    <recommendedName>
        <fullName evidence="4">Transcription factor</fullName>
        <shortName evidence="4">bHLH transcription factor</shortName>
    </recommendedName>
    <alternativeName>
        <fullName evidence="4">Basic helix-loop-helix protein</fullName>
    </alternativeName>
</protein>
<dbReference type="AlphaFoldDB" id="K3YLA1"/>
<evidence type="ECO:0000256" key="5">
    <source>
        <dbReference type="SAM" id="MobiDB-lite"/>
    </source>
</evidence>
<dbReference type="OMA" id="WANGAVW"/>
<dbReference type="EMBL" id="AGNK02004008">
    <property type="status" value="NOT_ANNOTATED_CDS"/>
    <property type="molecule type" value="Genomic_DNA"/>
</dbReference>
<reference evidence="8" key="3">
    <citation type="submission" date="2018-08" db="UniProtKB">
        <authorList>
            <consortium name="EnsemblPlants"/>
        </authorList>
    </citation>
    <scope>IDENTIFICATION</scope>
    <source>
        <strain evidence="8">Yugu1</strain>
    </source>
</reference>
<sequence>MDELACPSSSCSPPHSPASLFSFAGGHHPVVLEFESCDVPEQWLEDDGEGLQETLWANGAVWRDGASPPSAGKNMSGNPTPPPAPTKRRRGWKPGPRTNGPVISHVEAERQRRDKLNRRFCELRAAVPTVSRMDRASLLADAAAYIAELRGRVQHQLEAESKKASAAVTTVTAAAHSFAGGGLAVEEDLEVRMLGREAAVLRLTSAARHAPERLMVALRSLDLPVQHAYVCRVGGMMTVKDAVVDVPAALGEEGRLRAALLQSLQGGG</sequence>
<evidence type="ECO:0000313" key="7">
    <source>
        <dbReference type="EMBL" id="RCV32143.1"/>
    </source>
</evidence>
<dbReference type="OrthoDB" id="691089at2759"/>
<dbReference type="GO" id="GO:0046983">
    <property type="term" value="F:protein dimerization activity"/>
    <property type="evidence" value="ECO:0007669"/>
    <property type="project" value="InterPro"/>
</dbReference>
<dbReference type="PROSITE" id="PS50888">
    <property type="entry name" value="BHLH"/>
    <property type="match status" value="1"/>
</dbReference>
<dbReference type="GO" id="GO:0005634">
    <property type="term" value="C:nucleus"/>
    <property type="evidence" value="ECO:0000318"/>
    <property type="project" value="GO_Central"/>
</dbReference>
<comment type="subcellular location">
    <subcellularLocation>
        <location evidence="4">Nucleus</location>
    </subcellularLocation>
</comment>
<name>K3YLA1_SETIT</name>
<dbReference type="KEGG" id="sita:101763309"/>
<dbReference type="InterPro" id="IPR011598">
    <property type="entry name" value="bHLH_dom"/>
</dbReference>
<dbReference type="InterPro" id="IPR045084">
    <property type="entry name" value="AIB/MYC-like"/>
</dbReference>
<dbReference type="Proteomes" id="UP000004995">
    <property type="component" value="Unassembled WGS sequence"/>
</dbReference>
<dbReference type="Pfam" id="PF00010">
    <property type="entry name" value="HLH"/>
    <property type="match status" value="1"/>
</dbReference>
<dbReference type="Gramene" id="KQL02796">
    <property type="protein sequence ID" value="KQL02796"/>
    <property type="gene ID" value="SETIT_015024mg"/>
</dbReference>
<dbReference type="GO" id="GO:0003700">
    <property type="term" value="F:DNA-binding transcription factor activity"/>
    <property type="evidence" value="ECO:0000318"/>
    <property type="project" value="GO_Central"/>
</dbReference>
<dbReference type="PANTHER" id="PTHR11514">
    <property type="entry name" value="MYC"/>
    <property type="match status" value="1"/>
</dbReference>
<feature type="region of interest" description="Disordered" evidence="5">
    <location>
        <begin position="62"/>
        <end position="102"/>
    </location>
</feature>
<feature type="domain" description="BHLH" evidence="6">
    <location>
        <begin position="100"/>
        <end position="149"/>
    </location>
</feature>